<dbReference type="PANTHER" id="PTHR11070:SF63">
    <property type="entry name" value="DNA HELICASE IV"/>
    <property type="match status" value="1"/>
</dbReference>
<dbReference type="PROSITE" id="PS51198">
    <property type="entry name" value="UVRD_HELICASE_ATP_BIND"/>
    <property type="match status" value="1"/>
</dbReference>
<feature type="non-terminal residue" evidence="10">
    <location>
        <position position="906"/>
    </location>
</feature>
<dbReference type="InterPro" id="IPR000212">
    <property type="entry name" value="DNA_helicase_UvrD/REP"/>
</dbReference>
<dbReference type="EMBL" id="LAZR01013360">
    <property type="protein sequence ID" value="KKM22321.1"/>
    <property type="molecule type" value="Genomic_DNA"/>
</dbReference>
<organism evidence="10">
    <name type="scientific">marine sediment metagenome</name>
    <dbReference type="NCBI Taxonomy" id="412755"/>
    <lineage>
        <taxon>unclassified sequences</taxon>
        <taxon>metagenomes</taxon>
        <taxon>ecological metagenomes</taxon>
    </lineage>
</organism>
<comment type="caution">
    <text evidence="10">The sequence shown here is derived from an EMBL/GenBank/DDBJ whole genome shotgun (WGS) entry which is preliminary data.</text>
</comment>
<evidence type="ECO:0000256" key="2">
    <source>
        <dbReference type="ARBA" id="ARBA00022801"/>
    </source>
</evidence>
<dbReference type="GO" id="GO:0043138">
    <property type="term" value="F:3'-5' DNA helicase activity"/>
    <property type="evidence" value="ECO:0007669"/>
    <property type="project" value="UniProtKB-EC"/>
</dbReference>
<evidence type="ECO:0000256" key="6">
    <source>
        <dbReference type="ARBA" id="ARBA00034617"/>
    </source>
</evidence>
<sequence>MSKGKIQGIYQEKLENKKKIEDEWQDFLKKDTYLISNEKQQLINIINQSAKIPRILWFYFNTRKRFKIIKSDLTSLGEIISNYNNIFIQKRLKEYSSFFEGKDDQLKFPLDDDQRKAIIRDDKHNLVVAGAGSGKTSVLTARIAYLIRRKDNIDPERILALAFTKNAAKEMEERIRKNYNMKVGISTFHSLGWNIIKEETKRRPNLLFDGNEHDQYTLIKDIFRNLLSEKKYKDILIQYIAYHPEQEVKEENFEHKREYYTYMRNKNYTTLNNIEVKSIGERDVGNFLFLHNIEFKYEPLVEWVDKDEEDKQYHPDFYLPEFNIYIEHWGLNKRCEVAPWFTITSQEYLENRKWKLGQFEKHQKVLVETWNYERNQGILVDNLKQKLKNLKPEIEFSPIPYGELVEKVYSFKEQRKEISKLIVSFIRIAKANYLKPKKIEKRIESGNYTQKQVVFGKLALEVYRRYQEFLTKDDKIDFNDMINLAVKFVKANPEKYHGKYDHILIDEFQDISHQRMKLIQKFVNDNSNTKLFCVGDDCQSIYQFTGSDIRFFVNFKDYFPNPEVSILNRNYRSSREIVAMSNDLISNNKKQIKKNAFSVIGQAQQPIFIELTKKLGYSFRNQISNYYNLIKILLSNGVSPSDIMVLSRFNRPLKDLEQYCGANGIPTEYKAGGIRFHSAHGSKGLESTHVIIVNANSGLYGFPSEIQDSSVMELAKRFVTDSYFEEERRLFYVALTRSKRFLYVYSIEDKNSMFLNEINQYLMNIYIDTGERWHQGLPEFFSNYIKGISLEVPIICPSCGRLLIQRTRKVDGHKFMGCTGFFKTGCKYTHDLDNFVDYKNQSAPQLAHLLINDKKILQVISSDLQDINGIAEKLMISDRLDLLHLKNKLKVFERKGTIKKTLVEDQ</sequence>
<dbReference type="GO" id="GO:0000725">
    <property type="term" value="P:recombinational repair"/>
    <property type="evidence" value="ECO:0007669"/>
    <property type="project" value="TreeGrafter"/>
</dbReference>
<dbReference type="Gene3D" id="3.40.91.30">
    <property type="match status" value="1"/>
</dbReference>
<accession>A0A0F9I3X6</accession>
<dbReference type="EC" id="5.6.2.4" evidence="7"/>
<name>A0A0F9I3X6_9ZZZZ</name>
<keyword evidence="1" id="KW-0547">Nucleotide-binding</keyword>
<dbReference type="AlphaFoldDB" id="A0A0F9I3X6"/>
<dbReference type="SUPFAM" id="SSF52540">
    <property type="entry name" value="P-loop containing nucleoside triphosphate hydrolases"/>
    <property type="match status" value="1"/>
</dbReference>
<dbReference type="InterPro" id="IPR014017">
    <property type="entry name" value="DNA_helicase_UvrD-like_C"/>
</dbReference>
<dbReference type="Gene3D" id="3.40.50.300">
    <property type="entry name" value="P-loop containing nucleotide triphosphate hydrolases"/>
    <property type="match status" value="3"/>
</dbReference>
<proteinExistence type="predicted"/>
<evidence type="ECO:0000259" key="9">
    <source>
        <dbReference type="PROSITE" id="PS51198"/>
    </source>
</evidence>
<evidence type="ECO:0000256" key="7">
    <source>
        <dbReference type="ARBA" id="ARBA00034808"/>
    </source>
</evidence>
<dbReference type="InterPro" id="IPR027417">
    <property type="entry name" value="P-loop_NTPase"/>
</dbReference>
<dbReference type="CDD" id="cd17932">
    <property type="entry name" value="DEXQc_UvrD"/>
    <property type="match status" value="2"/>
</dbReference>
<keyword evidence="4" id="KW-0067">ATP-binding</keyword>
<dbReference type="PANTHER" id="PTHR11070">
    <property type="entry name" value="UVRD / RECB / PCRA DNA HELICASE FAMILY MEMBER"/>
    <property type="match status" value="1"/>
</dbReference>
<comment type="catalytic activity">
    <reaction evidence="6">
        <text>Couples ATP hydrolysis with the unwinding of duplex DNA by translocating in the 3'-5' direction.</text>
        <dbReference type="EC" id="5.6.2.4"/>
    </reaction>
</comment>
<comment type="catalytic activity">
    <reaction evidence="8">
        <text>ATP + H2O = ADP + phosphate + H(+)</text>
        <dbReference type="Rhea" id="RHEA:13065"/>
        <dbReference type="ChEBI" id="CHEBI:15377"/>
        <dbReference type="ChEBI" id="CHEBI:15378"/>
        <dbReference type="ChEBI" id="CHEBI:30616"/>
        <dbReference type="ChEBI" id="CHEBI:43474"/>
        <dbReference type="ChEBI" id="CHEBI:456216"/>
        <dbReference type="EC" id="5.6.2.4"/>
    </reaction>
</comment>
<keyword evidence="3" id="KW-0347">Helicase</keyword>
<dbReference type="Pfam" id="PF13361">
    <property type="entry name" value="UvrD_C"/>
    <property type="match status" value="2"/>
</dbReference>
<evidence type="ECO:0000256" key="5">
    <source>
        <dbReference type="ARBA" id="ARBA00023235"/>
    </source>
</evidence>
<evidence type="ECO:0000313" key="10">
    <source>
        <dbReference type="EMBL" id="KKM22321.1"/>
    </source>
</evidence>
<evidence type="ECO:0000256" key="1">
    <source>
        <dbReference type="ARBA" id="ARBA00022741"/>
    </source>
</evidence>
<dbReference type="GO" id="GO:0005524">
    <property type="term" value="F:ATP binding"/>
    <property type="evidence" value="ECO:0007669"/>
    <property type="project" value="UniProtKB-KW"/>
</dbReference>
<dbReference type="Pfam" id="PF00580">
    <property type="entry name" value="UvrD-helicase"/>
    <property type="match status" value="2"/>
</dbReference>
<keyword evidence="5" id="KW-0413">Isomerase</keyword>
<evidence type="ECO:0000256" key="3">
    <source>
        <dbReference type="ARBA" id="ARBA00022806"/>
    </source>
</evidence>
<reference evidence="10" key="1">
    <citation type="journal article" date="2015" name="Nature">
        <title>Complex archaea that bridge the gap between prokaryotes and eukaryotes.</title>
        <authorList>
            <person name="Spang A."/>
            <person name="Saw J.H."/>
            <person name="Jorgensen S.L."/>
            <person name="Zaremba-Niedzwiedzka K."/>
            <person name="Martijn J."/>
            <person name="Lind A.E."/>
            <person name="van Eijk R."/>
            <person name="Schleper C."/>
            <person name="Guy L."/>
            <person name="Ettema T.J."/>
        </authorList>
    </citation>
    <scope>NUCLEOTIDE SEQUENCE</scope>
</reference>
<dbReference type="GO" id="GO:0016787">
    <property type="term" value="F:hydrolase activity"/>
    <property type="evidence" value="ECO:0007669"/>
    <property type="project" value="UniProtKB-KW"/>
</dbReference>
<keyword evidence="2" id="KW-0378">Hydrolase</keyword>
<protein>
    <recommendedName>
        <fullName evidence="7">DNA 3'-5' helicase</fullName>
        <ecNumber evidence="7">5.6.2.4</ecNumber>
    </recommendedName>
</protein>
<evidence type="ECO:0000256" key="8">
    <source>
        <dbReference type="ARBA" id="ARBA00048988"/>
    </source>
</evidence>
<gene>
    <name evidence="10" type="ORF">LCGC14_1626530</name>
</gene>
<feature type="domain" description="UvrD-like helicase ATP-binding" evidence="9">
    <location>
        <begin position="108"/>
        <end position="574"/>
    </location>
</feature>
<evidence type="ECO:0000256" key="4">
    <source>
        <dbReference type="ARBA" id="ARBA00022840"/>
    </source>
</evidence>
<dbReference type="GO" id="GO:0003677">
    <property type="term" value="F:DNA binding"/>
    <property type="evidence" value="ECO:0007669"/>
    <property type="project" value="InterPro"/>
</dbReference>
<dbReference type="InterPro" id="IPR014016">
    <property type="entry name" value="UvrD-like_ATP-bd"/>
</dbReference>